<dbReference type="EMBL" id="JBHTCJ010000026">
    <property type="protein sequence ID" value="MFC7345051.1"/>
    <property type="molecule type" value="Genomic_DNA"/>
</dbReference>
<organism evidence="1 2">
    <name type="scientific">Saccharopolyspora griseoalba</name>
    <dbReference type="NCBI Taxonomy" id="1431848"/>
    <lineage>
        <taxon>Bacteria</taxon>
        <taxon>Bacillati</taxon>
        <taxon>Actinomycetota</taxon>
        <taxon>Actinomycetes</taxon>
        <taxon>Pseudonocardiales</taxon>
        <taxon>Pseudonocardiaceae</taxon>
        <taxon>Saccharopolyspora</taxon>
    </lineage>
</organism>
<dbReference type="Gene3D" id="3.20.20.210">
    <property type="match status" value="1"/>
</dbReference>
<dbReference type="SUPFAM" id="SSF51726">
    <property type="entry name" value="UROD/MetE-like"/>
    <property type="match status" value="1"/>
</dbReference>
<dbReference type="Proteomes" id="UP001596504">
    <property type="component" value="Unassembled WGS sequence"/>
</dbReference>
<evidence type="ECO:0000313" key="1">
    <source>
        <dbReference type="EMBL" id="MFC7345051.1"/>
    </source>
</evidence>
<evidence type="ECO:0008006" key="3">
    <source>
        <dbReference type="Google" id="ProtNLM"/>
    </source>
</evidence>
<dbReference type="RefSeq" id="WP_380673427.1">
    <property type="nucleotide sequence ID" value="NZ_JBHTCJ010000026.1"/>
</dbReference>
<reference evidence="2" key="1">
    <citation type="journal article" date="2019" name="Int. J. Syst. Evol. Microbiol.">
        <title>The Global Catalogue of Microorganisms (GCM) 10K type strain sequencing project: providing services to taxonomists for standard genome sequencing and annotation.</title>
        <authorList>
            <consortium name="The Broad Institute Genomics Platform"/>
            <consortium name="The Broad Institute Genome Sequencing Center for Infectious Disease"/>
            <person name="Wu L."/>
            <person name="Ma J."/>
        </authorList>
    </citation>
    <scope>NUCLEOTIDE SEQUENCE [LARGE SCALE GENOMIC DNA]</scope>
    <source>
        <strain evidence="2">WLHS5</strain>
    </source>
</reference>
<dbReference type="InterPro" id="IPR038071">
    <property type="entry name" value="UROD/MetE-like_sf"/>
</dbReference>
<accession>A0ABW2LWM8</accession>
<protein>
    <recommendedName>
        <fullName evidence="3">Methionine synthase</fullName>
    </recommendedName>
</protein>
<evidence type="ECO:0000313" key="2">
    <source>
        <dbReference type="Proteomes" id="UP001596504"/>
    </source>
</evidence>
<name>A0ABW2LWM8_9PSEU</name>
<proteinExistence type="predicted"/>
<comment type="caution">
    <text evidence="1">The sequence shown here is derived from an EMBL/GenBank/DDBJ whole genome shotgun (WGS) entry which is preliminary data.</text>
</comment>
<keyword evidence="2" id="KW-1185">Reference proteome</keyword>
<sequence length="336" mass="36592">MSTMATTATSLLRSLPDGEVGERSNFIVHIVERFRDRGDVQLVTDGDWSSYQSRPVFRMKPGQRLRGGSIDLGIDEQARTSYEVFQRVREQHGLADVSFQVGIPGDLDLAMFTFGPAQALRQRAAFRSALVREMHLISQWAGRDVVFQIEVPSVLMAVANAPSWLQTKAARIVLSGVRSLVSAAPAGTRFGLHFCLGDLNHTPAQRLRDAAPLVAASRALTQVWPAGRALEYVHLPMAAGEHPPSVDPGFYQPMAKLAEAFPAEVDIIAGFAHERQDLAEQQSVLRMVEATLRRSVAISHACGLGRRDTEGAERALRQAVSLACTTESQSVPDAAA</sequence>
<gene>
    <name evidence="1" type="ORF">ACFQRI_26870</name>
</gene>